<evidence type="ECO:0000313" key="6">
    <source>
        <dbReference type="EnsemblMetazoa" id="MDOA014974-PB"/>
    </source>
</evidence>
<dbReference type="EnsemblMetazoa" id="MDOA014974-RB">
    <property type="protein sequence ID" value="MDOA014974-PB"/>
    <property type="gene ID" value="MDOA014974"/>
</dbReference>
<evidence type="ECO:0000256" key="4">
    <source>
        <dbReference type="SAM" id="SignalP"/>
    </source>
</evidence>
<keyword evidence="3" id="KW-1133">Transmembrane helix</keyword>
<dbReference type="Proteomes" id="UP001652621">
    <property type="component" value="Unplaced"/>
</dbReference>
<name>A0A1I8NGS3_MUSDO</name>
<dbReference type="InterPro" id="IPR051622">
    <property type="entry name" value="R-tyr_protein_phosphatases"/>
</dbReference>
<feature type="domain" description="Fibronectin type-III" evidence="5">
    <location>
        <begin position="563"/>
        <end position="667"/>
    </location>
</feature>
<dbReference type="SUPFAM" id="SSF49265">
    <property type="entry name" value="Fibronectin type III"/>
    <property type="match status" value="4"/>
</dbReference>
<keyword evidence="7" id="KW-1185">Reference proteome</keyword>
<dbReference type="PROSITE" id="PS50853">
    <property type="entry name" value="FN3"/>
    <property type="match status" value="2"/>
</dbReference>
<dbReference type="Pfam" id="PF00041">
    <property type="entry name" value="fn3"/>
    <property type="match status" value="1"/>
</dbReference>
<dbReference type="RefSeq" id="XP_011296022.1">
    <property type="nucleotide sequence ID" value="XM_011297720.2"/>
</dbReference>
<evidence type="ECO:0000256" key="3">
    <source>
        <dbReference type="SAM" id="Phobius"/>
    </source>
</evidence>
<feature type="transmembrane region" description="Helical" evidence="3">
    <location>
        <begin position="927"/>
        <end position="948"/>
    </location>
</feature>
<dbReference type="InterPro" id="IPR013783">
    <property type="entry name" value="Ig-like_fold"/>
</dbReference>
<dbReference type="PANTHER" id="PTHR24051">
    <property type="entry name" value="SUSHI DOMAIN-CONTAINING PROTEIN 1"/>
    <property type="match status" value="1"/>
</dbReference>
<feature type="chain" id="PRO_5044561697" evidence="4">
    <location>
        <begin position="26"/>
        <end position="1277"/>
    </location>
</feature>
<dbReference type="VEuPathDB" id="VectorBase:MDOA014974"/>
<feature type="domain" description="Fibronectin type-III" evidence="5">
    <location>
        <begin position="671"/>
        <end position="765"/>
    </location>
</feature>
<evidence type="ECO:0000256" key="1">
    <source>
        <dbReference type="ARBA" id="ARBA00022737"/>
    </source>
</evidence>
<keyword evidence="3" id="KW-0812">Transmembrane</keyword>
<evidence type="ECO:0000313" key="7">
    <source>
        <dbReference type="Proteomes" id="UP001652621"/>
    </source>
</evidence>
<reference evidence="8" key="2">
    <citation type="submission" date="2025-04" db="UniProtKB">
        <authorList>
            <consortium name="RefSeq"/>
        </authorList>
    </citation>
    <scope>IDENTIFICATION</scope>
    <source>
        <strain evidence="8">Aabys</strain>
    </source>
</reference>
<sequence length="1277" mass="145057">MNARSSSWLQILFIVLYIILPCIHCAMHNSPGETQPPRVEIKINSNTNITCRMNLMKFGNKVNSSSLYFVEEDTGKRVPETDIEIINETTITYMLRNATEQDRNYVCKSDGMGIGVTHVSVGTAPLDVTDFKCRGYDYTYMMCNFTIPHNVILTKYSLNYTAQSALYRTYYMDQSGKRVYRTIYSQNYMYTCPLEIQERQAICNLTLDQNKYRTTHEFFNFTLRGENGVGTNVQSFWINNYESVIPPRPEYTFEDITCHSAVIKWHNNKYSYYKAKGLQYDIRLRPKDSDIDWMSHSNYEIRQKQSEYKIILRDIPFAYVWYELSVRVRVKKSARFDDSYWSEPYIQQFRTAPCPPDAAPLTDSGSFYIVPTQTQVRLYWHQLPEYKMNGPNFTYVIEQVKIDGVEVSMEPLEMDLISAKFPWHRQHRYEFRIKSRNSEGDSPDSNIINIPVWSKHNASLTSPEWIKNVYDSTNRTYTLTWGAPKKLQGLVDYTVFWCQSKKATQDECKGTINFAHVSRNSTQFIVTPQKEDQSLNLAVSANYRDFNTGMHWMCAADRTADLGKMEPEVMSVSSRSITIQLRSDHICTSLLEGYNITYCRVHRQHNNAGEKAACADKPITRTILGTAKKFVIENLKPFSVYKIELLVFSKLKTGKMSDPLIVHTKEEAPSKPLQLRAHNVTSSSAVLTWLSPEHHNGILTKYRIEYNNENYIIDCKAEEVCTKKEMTFTLENLSSFTNYKVYIVAYTNAAPSEHSNDINVKTLVGIPSNPSHITESQNILQWSKPEVPSGRVEFYQVAIMVWYKNEIQRQYISNVANTTCKFNLPVCRDSDQRFTIQVRAVNVALRETEIDQYIFAAKNPMDSEDDLVHDNAYFNDNDDLKCEDSGMTEEKERMIRKYSDQEKYVLYKSVWEKAPVTNCSDSKMSRITMLALLVVVSSLGVIAAFYVAHNKYQKMVNITCALPPGLEAYPTKNDGTDFRRNKDFFNTESRHLLSSISNDFSNMCQNGDHVNVDEGGIDGLTTGSLDKSSGYIGSNNSTQYYDVDAVRVAGRDSDIVDPVSTVDDAYMVMERLKPTDCNLTSSNSTLDKMLLQTESNSGYVQSNLLTLNGKPNPALPPSFIPTENGYIKQVSTLNSLPTDHGANAQVIPSQNGYVKLHDICNLSTPKFAMTAADVATPQMSVMHTVPTTTMCNIPVNSTGYVAPHLLQKNLIQPPATNGYTTPEALGKTMGLNHLSQAMIGGGGNDGGGRLANMIPPISGYVTRDELRTAFSQQSQFN</sequence>
<dbReference type="PANTHER" id="PTHR24051:SF9">
    <property type="entry name" value="FIBRONECTIN TYPE-III DOMAIN-CONTAINING PROTEIN"/>
    <property type="match status" value="1"/>
</dbReference>
<dbReference type="AlphaFoldDB" id="A0A1I8NGS3"/>
<dbReference type="InterPro" id="IPR036116">
    <property type="entry name" value="FN3_sf"/>
</dbReference>
<proteinExistence type="predicted"/>
<dbReference type="CDD" id="cd00063">
    <property type="entry name" value="FN3"/>
    <property type="match status" value="2"/>
</dbReference>
<organism evidence="6">
    <name type="scientific">Musca domestica</name>
    <name type="common">House fly</name>
    <dbReference type="NCBI Taxonomy" id="7370"/>
    <lineage>
        <taxon>Eukaryota</taxon>
        <taxon>Metazoa</taxon>
        <taxon>Ecdysozoa</taxon>
        <taxon>Arthropoda</taxon>
        <taxon>Hexapoda</taxon>
        <taxon>Insecta</taxon>
        <taxon>Pterygota</taxon>
        <taxon>Neoptera</taxon>
        <taxon>Endopterygota</taxon>
        <taxon>Diptera</taxon>
        <taxon>Brachycera</taxon>
        <taxon>Muscomorpha</taxon>
        <taxon>Muscoidea</taxon>
        <taxon>Muscidae</taxon>
        <taxon>Musca</taxon>
    </lineage>
</organism>
<dbReference type="SMART" id="SM00060">
    <property type="entry name" value="FN3"/>
    <property type="match status" value="3"/>
</dbReference>
<keyword evidence="1" id="KW-0677">Repeat</keyword>
<gene>
    <name evidence="6" type="primary">101895756</name>
    <name evidence="8" type="synonym">LOC101895756</name>
</gene>
<dbReference type="VEuPathDB" id="VectorBase:MDOMA2_014999"/>
<dbReference type="GeneID" id="101895756"/>
<dbReference type="InterPro" id="IPR003961">
    <property type="entry name" value="FN3_dom"/>
</dbReference>
<evidence type="ECO:0000256" key="2">
    <source>
        <dbReference type="ARBA" id="ARBA00023157"/>
    </source>
</evidence>
<keyword evidence="3" id="KW-0472">Membrane</keyword>
<keyword evidence="8" id="KW-0675">Receptor</keyword>
<evidence type="ECO:0000313" key="8">
    <source>
        <dbReference type="RefSeq" id="XP_011296022.1"/>
    </source>
</evidence>
<keyword evidence="4" id="KW-0732">Signal</keyword>
<accession>A0A1I8NGS3</accession>
<reference evidence="6" key="1">
    <citation type="submission" date="2020-05" db="UniProtKB">
        <authorList>
            <consortium name="EnsemblMetazoa"/>
        </authorList>
    </citation>
    <scope>IDENTIFICATION</scope>
    <source>
        <strain evidence="6">Aabys</strain>
    </source>
</reference>
<protein>
    <submittedName>
        <fullName evidence="8">Cytokine receptor isoform X1</fullName>
    </submittedName>
</protein>
<dbReference type="STRING" id="7370.A0A1I8NGS3"/>
<dbReference type="Gene3D" id="2.60.40.10">
    <property type="entry name" value="Immunoglobulins"/>
    <property type="match status" value="5"/>
</dbReference>
<keyword evidence="2" id="KW-1015">Disulfide bond</keyword>
<feature type="signal peptide" evidence="4">
    <location>
        <begin position="1"/>
        <end position="25"/>
    </location>
</feature>
<dbReference type="OrthoDB" id="6381660at2759"/>
<evidence type="ECO:0000259" key="5">
    <source>
        <dbReference type="PROSITE" id="PS50853"/>
    </source>
</evidence>